<feature type="compositionally biased region" description="Low complexity" evidence="1">
    <location>
        <begin position="107"/>
        <end position="120"/>
    </location>
</feature>
<organism evidence="3 4">
    <name type="scientific">Roseburia inulinivorans</name>
    <dbReference type="NCBI Taxonomy" id="360807"/>
    <lineage>
        <taxon>Bacteria</taxon>
        <taxon>Bacillati</taxon>
        <taxon>Bacillota</taxon>
        <taxon>Clostridia</taxon>
        <taxon>Lachnospirales</taxon>
        <taxon>Lachnospiraceae</taxon>
        <taxon>Roseburia</taxon>
    </lineage>
</organism>
<name>A0A396A9S4_9FIRM</name>
<dbReference type="EMBL" id="QSIQ01000038">
    <property type="protein sequence ID" value="RHC99127.1"/>
    <property type="molecule type" value="Genomic_DNA"/>
</dbReference>
<feature type="transmembrane region" description="Helical" evidence="2">
    <location>
        <begin position="12"/>
        <end position="31"/>
    </location>
</feature>
<comment type="caution">
    <text evidence="3">The sequence shown here is derived from an EMBL/GenBank/DDBJ whole genome shotgun (WGS) entry which is preliminary data.</text>
</comment>
<evidence type="ECO:0008006" key="5">
    <source>
        <dbReference type="Google" id="ProtNLM"/>
    </source>
</evidence>
<keyword evidence="2" id="KW-1133">Transmembrane helix</keyword>
<keyword evidence="2" id="KW-0472">Membrane</keyword>
<evidence type="ECO:0000256" key="2">
    <source>
        <dbReference type="SAM" id="Phobius"/>
    </source>
</evidence>
<protein>
    <recommendedName>
        <fullName evidence="5">C2H2-type domain-containing protein</fullName>
    </recommendedName>
</protein>
<accession>A0A396A9S4</accession>
<dbReference type="Gene3D" id="3.30.160.60">
    <property type="entry name" value="Classic Zinc Finger"/>
    <property type="match status" value="1"/>
</dbReference>
<evidence type="ECO:0000313" key="4">
    <source>
        <dbReference type="Proteomes" id="UP000266391"/>
    </source>
</evidence>
<dbReference type="RefSeq" id="WP_118093700.1">
    <property type="nucleotide sequence ID" value="NZ_QSIQ01000038.1"/>
</dbReference>
<keyword evidence="2" id="KW-0812">Transmembrane</keyword>
<feature type="compositionally biased region" description="Low complexity" evidence="1">
    <location>
        <begin position="135"/>
        <end position="144"/>
    </location>
</feature>
<reference evidence="3 4" key="1">
    <citation type="submission" date="2018-08" db="EMBL/GenBank/DDBJ databases">
        <title>A genome reference for cultivated species of the human gut microbiota.</title>
        <authorList>
            <person name="Zou Y."/>
            <person name="Xue W."/>
            <person name="Luo G."/>
        </authorList>
    </citation>
    <scope>NUCLEOTIDE SEQUENCE [LARGE SCALE GENOMIC DNA]</scope>
    <source>
        <strain evidence="3 4">AM32-8LB</strain>
    </source>
</reference>
<feature type="transmembrane region" description="Helical" evidence="2">
    <location>
        <begin position="314"/>
        <end position="337"/>
    </location>
</feature>
<sequence length="345" mass="37650">MKEVKKRRRKNALIVLLAMLVAVVFSGYGVVSENMLVASMAELSAEYGFNDYSVTTMIEFKDWDGINQGVLANEISAAKAEEVLNKGYCLEYMQSWKDAGKIPQDFTPSSAKTSSTGSQSQNASTENTKQETAKSDTSSTNTSTKVETKKYSDEEIASAWKLTTTVDATCATDGYKEYKNTLTNEKKTETIPATGQHDYQVTDSVDATCTEKGSVTYTCSVCGDSYTEETDMLEHSYEIVDQKDATCTEDGYTKYECSVCGDSYEETVKATGHDEGEWKTTKEPSMFSEGSKELRCTVCGEVLDTQSIPQTCPISLAGVVVIAVAVVAVITGVVIVLRKKKKKVA</sequence>
<proteinExistence type="predicted"/>
<gene>
    <name evidence="3" type="ORF">DW813_15545</name>
</gene>
<dbReference type="Proteomes" id="UP000266391">
    <property type="component" value="Unassembled WGS sequence"/>
</dbReference>
<evidence type="ECO:0000313" key="3">
    <source>
        <dbReference type="EMBL" id="RHC99127.1"/>
    </source>
</evidence>
<dbReference type="AlphaFoldDB" id="A0A396A9S4"/>
<feature type="region of interest" description="Disordered" evidence="1">
    <location>
        <begin position="104"/>
        <end position="148"/>
    </location>
</feature>
<evidence type="ECO:0000256" key="1">
    <source>
        <dbReference type="SAM" id="MobiDB-lite"/>
    </source>
</evidence>